<dbReference type="HOGENOM" id="CLU_2845059_0_0_3"/>
<sequence>MLRIQLSAVSGQWSAFSSIPLVVRYGAGYLNPGYEVENEGEPFPNAPYASLPTLPTYIYGLNSNH</sequence>
<organism evidence="1 2">
    <name type="scientific">Moorena producens 3L</name>
    <dbReference type="NCBI Taxonomy" id="489825"/>
    <lineage>
        <taxon>Bacteria</taxon>
        <taxon>Bacillati</taxon>
        <taxon>Cyanobacteriota</taxon>
        <taxon>Cyanophyceae</taxon>
        <taxon>Coleofasciculales</taxon>
        <taxon>Coleofasciculaceae</taxon>
        <taxon>Moorena</taxon>
    </lineage>
</organism>
<evidence type="ECO:0000313" key="2">
    <source>
        <dbReference type="Proteomes" id="UP000003959"/>
    </source>
</evidence>
<gene>
    <name evidence="1" type="ORF">LYNGBM3L_55060</name>
</gene>
<dbReference type="EMBL" id="GL890874">
    <property type="protein sequence ID" value="EGJ33019.1"/>
    <property type="molecule type" value="Genomic_DNA"/>
</dbReference>
<name>F4XR44_9CYAN</name>
<keyword evidence="2" id="KW-1185">Reference proteome</keyword>
<protein>
    <submittedName>
        <fullName evidence="1">Uncharacterized protein</fullName>
    </submittedName>
</protein>
<dbReference type="AlphaFoldDB" id="F4XR44"/>
<dbReference type="Proteomes" id="UP000003959">
    <property type="component" value="Unassembled WGS sequence"/>
</dbReference>
<evidence type="ECO:0000313" key="1">
    <source>
        <dbReference type="EMBL" id="EGJ33019.1"/>
    </source>
</evidence>
<accession>F4XR44</accession>
<proteinExistence type="predicted"/>
<reference evidence="2" key="1">
    <citation type="journal article" date="2011" name="Proc. Natl. Acad. Sci. U.S.A.">
        <title>Genomic insights into the physiology and ecology of the marine filamentous cyanobacterium Lyngbya majuscula.</title>
        <authorList>
            <person name="Jones A.C."/>
            <person name="Monroe E.A."/>
            <person name="Podell S."/>
            <person name="Hess W.R."/>
            <person name="Klages S."/>
            <person name="Esquenazi E."/>
            <person name="Niessen S."/>
            <person name="Hoover H."/>
            <person name="Rothmann M."/>
            <person name="Lasken R.S."/>
            <person name="Yates J.R.III."/>
            <person name="Reinhardt R."/>
            <person name="Kube M."/>
            <person name="Burkart M.D."/>
            <person name="Allen E.E."/>
            <person name="Dorrestein P.C."/>
            <person name="Gerwick W.H."/>
            <person name="Gerwick L."/>
        </authorList>
    </citation>
    <scope>NUCLEOTIDE SEQUENCE [LARGE SCALE GENOMIC DNA]</scope>
    <source>
        <strain evidence="2">3L</strain>
    </source>
</reference>